<dbReference type="InterPro" id="IPR013320">
    <property type="entry name" value="ConA-like_dom_sf"/>
</dbReference>
<dbReference type="Pfam" id="PF01828">
    <property type="entry name" value="Peptidase_A4"/>
    <property type="match status" value="1"/>
</dbReference>
<dbReference type="InterPro" id="IPR038656">
    <property type="entry name" value="Peptidase_G1_sf"/>
</dbReference>
<gene>
    <name evidence="2" type="ORF">CF165_08665</name>
</gene>
<dbReference type="OrthoDB" id="2630173at2"/>
<sequence length="284" mass="29780">MKFRRLLPLTALAAAAVVFSAGAVAPASAARTPIGYAGSPFAGAARHTTVPGGRTPAVAGPLVDATSRNWAGYAITSLATPSATFTHVHASWTQRPITCPASDAWAIFWVGFDGWTNGTVEQGGSSARCVNSTPVYQLWWEMFPTNAIQPVLTINAGDSVAADVTYNPATAQFTITVQDATQHTSFTTTQTCAANLVCSRSSADWIVEAVGRFGTSDFFPLANYGRALMGNTVATDDAGHGGSMTASSTWQRTKIQEQDATTTYATTGNASTNGQNFAVTWAHQ</sequence>
<evidence type="ECO:0000313" key="2">
    <source>
        <dbReference type="EMBL" id="OXM69575.1"/>
    </source>
</evidence>
<evidence type="ECO:0008006" key="4">
    <source>
        <dbReference type="Google" id="ProtNLM"/>
    </source>
</evidence>
<dbReference type="InterPro" id="IPR000250">
    <property type="entry name" value="Peptidase_G1"/>
</dbReference>
<protein>
    <recommendedName>
        <fullName evidence="4">Peptidase A4 family protein</fullName>
    </recommendedName>
</protein>
<proteinExistence type="predicted"/>
<dbReference type="AlphaFoldDB" id="A0A229TE94"/>
<dbReference type="Gene3D" id="2.60.120.700">
    <property type="entry name" value="Peptidase G1"/>
    <property type="match status" value="1"/>
</dbReference>
<keyword evidence="3" id="KW-1185">Reference proteome</keyword>
<feature type="signal peptide" evidence="1">
    <location>
        <begin position="1"/>
        <end position="29"/>
    </location>
</feature>
<feature type="chain" id="PRO_5012895468" description="Peptidase A4 family protein" evidence="1">
    <location>
        <begin position="30"/>
        <end position="284"/>
    </location>
</feature>
<dbReference type="GO" id="GO:0070007">
    <property type="term" value="F:glutamic-type endopeptidase activity"/>
    <property type="evidence" value="ECO:0007669"/>
    <property type="project" value="InterPro"/>
</dbReference>
<keyword evidence="1" id="KW-0732">Signal</keyword>
<reference evidence="3" key="1">
    <citation type="submission" date="2017-07" db="EMBL/GenBank/DDBJ databases">
        <title>Comparative genome mining reveals phylogenetic distribution patterns of secondary metabolites in Amycolatopsis.</title>
        <authorList>
            <person name="Adamek M."/>
            <person name="Alanjary M."/>
            <person name="Sales-Ortells H."/>
            <person name="Goodfellow M."/>
            <person name="Bull A.T."/>
            <person name="Kalinowski J."/>
            <person name="Ziemert N."/>
        </authorList>
    </citation>
    <scope>NUCLEOTIDE SEQUENCE [LARGE SCALE GENOMIC DNA]</scope>
    <source>
        <strain evidence="3">H5</strain>
    </source>
</reference>
<evidence type="ECO:0000313" key="3">
    <source>
        <dbReference type="Proteomes" id="UP000215199"/>
    </source>
</evidence>
<dbReference type="Proteomes" id="UP000215199">
    <property type="component" value="Unassembled WGS sequence"/>
</dbReference>
<comment type="caution">
    <text evidence="2">The sequence shown here is derived from an EMBL/GenBank/DDBJ whole genome shotgun (WGS) entry which is preliminary data.</text>
</comment>
<dbReference type="RefSeq" id="WP_093946900.1">
    <property type="nucleotide sequence ID" value="NZ_NMUL01000007.1"/>
</dbReference>
<accession>A0A229TE94</accession>
<dbReference type="EMBL" id="NMUL01000007">
    <property type="protein sequence ID" value="OXM69575.1"/>
    <property type="molecule type" value="Genomic_DNA"/>
</dbReference>
<dbReference type="GO" id="GO:0006508">
    <property type="term" value="P:proteolysis"/>
    <property type="evidence" value="ECO:0007669"/>
    <property type="project" value="InterPro"/>
</dbReference>
<organism evidence="2 3">
    <name type="scientific">Amycolatopsis vastitatis</name>
    <dbReference type="NCBI Taxonomy" id="1905142"/>
    <lineage>
        <taxon>Bacteria</taxon>
        <taxon>Bacillati</taxon>
        <taxon>Actinomycetota</taxon>
        <taxon>Actinomycetes</taxon>
        <taxon>Pseudonocardiales</taxon>
        <taxon>Pseudonocardiaceae</taxon>
        <taxon>Amycolatopsis</taxon>
    </lineage>
</organism>
<dbReference type="CDD" id="cd13426">
    <property type="entry name" value="Peptidase_G1"/>
    <property type="match status" value="1"/>
</dbReference>
<dbReference type="SUPFAM" id="SSF49899">
    <property type="entry name" value="Concanavalin A-like lectins/glucanases"/>
    <property type="match status" value="1"/>
</dbReference>
<evidence type="ECO:0000256" key="1">
    <source>
        <dbReference type="SAM" id="SignalP"/>
    </source>
</evidence>
<name>A0A229TE94_9PSEU</name>